<reference evidence="2" key="2">
    <citation type="submission" date="2014-06" db="EMBL/GenBank/DDBJ databases">
        <title>The complete genome of Blastobotrys (Arxula) adeninivorans LS3 - a yeast of biotechnological interest.</title>
        <authorList>
            <person name="Kunze G."/>
            <person name="Gaillardin C."/>
            <person name="Czernicka M."/>
            <person name="Durrens P."/>
            <person name="Martin T."/>
            <person name="Boer E."/>
            <person name="Gabaldon T."/>
            <person name="Cruz J."/>
            <person name="Talla E."/>
            <person name="Marck C."/>
            <person name="Goffeau A."/>
            <person name="Barbe V."/>
            <person name="Baret P."/>
            <person name="Baronian K."/>
            <person name="Beier S."/>
            <person name="Bleykasten C."/>
            <person name="Bode R."/>
            <person name="Casaregola S."/>
            <person name="Despons L."/>
            <person name="Fairhead C."/>
            <person name="Giersberg M."/>
            <person name="Gierski P."/>
            <person name="Hahnel U."/>
            <person name="Hartmann A."/>
            <person name="Jankowska D."/>
            <person name="Jubin C."/>
            <person name="Jung P."/>
            <person name="Lafontaine I."/>
            <person name="Leh-Louis V."/>
            <person name="Lemaire M."/>
            <person name="Marcet-Houben M."/>
            <person name="Mascher M."/>
            <person name="Morel G."/>
            <person name="Richard G.-F."/>
            <person name="Riechen J."/>
            <person name="Sacerdot C."/>
            <person name="Sarkar A."/>
            <person name="Savel G."/>
            <person name="Schacherer J."/>
            <person name="Sherman D."/>
            <person name="Straub M.-L."/>
            <person name="Stein N."/>
            <person name="Thierry A."/>
            <person name="Trautwein-Schult A."/>
            <person name="Westhof E."/>
            <person name="Worch S."/>
            <person name="Dujon B."/>
            <person name="Souciet J.-L."/>
            <person name="Wincker P."/>
            <person name="Scholz U."/>
            <person name="Neuveglise N."/>
        </authorList>
    </citation>
    <scope>NUCLEOTIDE SEQUENCE</scope>
    <source>
        <strain evidence="2">LS3</strain>
    </source>
</reference>
<dbReference type="EMBL" id="HG937692">
    <property type="protein sequence ID" value="CDP36855.1"/>
    <property type="molecule type" value="Genomic_DNA"/>
</dbReference>
<proteinExistence type="predicted"/>
<name>A0A060T6V9_BLAAD</name>
<organism evidence="2">
    <name type="scientific">Blastobotrys adeninivorans</name>
    <name type="common">Yeast</name>
    <name type="synonym">Arxula adeninivorans</name>
    <dbReference type="NCBI Taxonomy" id="409370"/>
    <lineage>
        <taxon>Eukaryota</taxon>
        <taxon>Fungi</taxon>
        <taxon>Dikarya</taxon>
        <taxon>Ascomycota</taxon>
        <taxon>Saccharomycotina</taxon>
        <taxon>Dipodascomycetes</taxon>
        <taxon>Dipodascales</taxon>
        <taxon>Trichomonascaceae</taxon>
        <taxon>Blastobotrys</taxon>
    </lineage>
</organism>
<sequence length="130" mass="14531">MSESPSLAASRTVRTPPKSSQQSQHQQVPKAPGFDDLTLLHCAGPDIEYPSSPTLGIKRLRGQSDGDQRSMETAQWQDYQELKNMTAQVMKQNSMLLDLVRDLDAQNRKLNDRLDHLEGLLTGTVDDEPN</sequence>
<evidence type="ECO:0000256" key="1">
    <source>
        <dbReference type="SAM" id="MobiDB-lite"/>
    </source>
</evidence>
<reference evidence="2" key="1">
    <citation type="submission" date="2014-02" db="EMBL/GenBank/DDBJ databases">
        <authorList>
            <person name="Genoscope - CEA"/>
        </authorList>
    </citation>
    <scope>NUCLEOTIDE SEQUENCE</scope>
    <source>
        <strain evidence="2">LS3</strain>
    </source>
</reference>
<accession>A0A060T6V9</accession>
<feature type="compositionally biased region" description="Polar residues" evidence="1">
    <location>
        <begin position="1"/>
        <end position="13"/>
    </location>
</feature>
<gene>
    <name evidence="2" type="ORF">GNLVRS02_ARAD1B22572g</name>
</gene>
<protein>
    <submittedName>
        <fullName evidence="2">ARAD1B22572p</fullName>
    </submittedName>
</protein>
<evidence type="ECO:0000313" key="2">
    <source>
        <dbReference type="EMBL" id="CDP36855.1"/>
    </source>
</evidence>
<dbReference type="AlphaFoldDB" id="A0A060T6V9"/>
<feature type="region of interest" description="Disordered" evidence="1">
    <location>
        <begin position="1"/>
        <end position="33"/>
    </location>
</feature>